<organism evidence="2 3">
    <name type="scientific">Nocardioides daedukensis</name>
    <dbReference type="NCBI Taxonomy" id="634462"/>
    <lineage>
        <taxon>Bacteria</taxon>
        <taxon>Bacillati</taxon>
        <taxon>Actinomycetota</taxon>
        <taxon>Actinomycetes</taxon>
        <taxon>Propionibacteriales</taxon>
        <taxon>Nocardioidaceae</taxon>
        <taxon>Nocardioides</taxon>
    </lineage>
</organism>
<dbReference type="InterPro" id="IPR012312">
    <property type="entry name" value="Hemerythrin-like"/>
</dbReference>
<evidence type="ECO:0000259" key="1">
    <source>
        <dbReference type="Pfam" id="PF01814"/>
    </source>
</evidence>
<evidence type="ECO:0000313" key="3">
    <source>
        <dbReference type="Proteomes" id="UP000540656"/>
    </source>
</evidence>
<dbReference type="RefSeq" id="WP_179503000.1">
    <property type="nucleotide sequence ID" value="NZ_JACCAA010000001.1"/>
</dbReference>
<protein>
    <submittedName>
        <fullName evidence="2">Hemerythrin-like domain-containing protein</fullName>
    </submittedName>
</protein>
<accession>A0A7Y9UU54</accession>
<feature type="domain" description="Hemerythrin-like" evidence="1">
    <location>
        <begin position="12"/>
        <end position="126"/>
    </location>
</feature>
<dbReference type="AlphaFoldDB" id="A0A7Y9UU54"/>
<dbReference type="Proteomes" id="UP000540656">
    <property type="component" value="Unassembled WGS sequence"/>
</dbReference>
<keyword evidence="3" id="KW-1185">Reference proteome</keyword>
<evidence type="ECO:0000313" key="2">
    <source>
        <dbReference type="EMBL" id="NYG60014.1"/>
    </source>
</evidence>
<proteinExistence type="predicted"/>
<dbReference type="Gene3D" id="1.20.120.520">
    <property type="entry name" value="nmb1532 protein domain like"/>
    <property type="match status" value="1"/>
</dbReference>
<sequence>MCEHCGCRGVPPIAELMDEHYALLEDAHAIRRALATGDRAGAMELVRRLAGHLEVHTRREEIGIFAAMREQGDFVDEVDLLEGEHRDLDGAIEDVDPASPEFDDRLRELLRDLSEHIDRENLGIFPVSVVSLGGRGWDLVEEARTALPTFMTGAPDTGPGAPR</sequence>
<dbReference type="Pfam" id="PF01814">
    <property type="entry name" value="Hemerythrin"/>
    <property type="match status" value="1"/>
</dbReference>
<reference evidence="2 3" key="1">
    <citation type="submission" date="2020-07" db="EMBL/GenBank/DDBJ databases">
        <title>Sequencing the genomes of 1000 actinobacteria strains.</title>
        <authorList>
            <person name="Klenk H.-P."/>
        </authorList>
    </citation>
    <scope>NUCLEOTIDE SEQUENCE [LARGE SCALE GENOMIC DNA]</scope>
    <source>
        <strain evidence="2 3">DSM 23819</strain>
    </source>
</reference>
<dbReference type="EMBL" id="JACCAA010000001">
    <property type="protein sequence ID" value="NYG60014.1"/>
    <property type="molecule type" value="Genomic_DNA"/>
</dbReference>
<comment type="caution">
    <text evidence="2">The sequence shown here is derived from an EMBL/GenBank/DDBJ whole genome shotgun (WGS) entry which is preliminary data.</text>
</comment>
<gene>
    <name evidence="2" type="ORF">BJ980_002937</name>
</gene>
<name>A0A7Y9UU54_9ACTN</name>